<keyword evidence="1" id="KW-0547">Nucleotide-binding</keyword>
<evidence type="ECO:0000256" key="2">
    <source>
        <dbReference type="ARBA" id="ARBA00023186"/>
    </source>
</evidence>
<feature type="non-terminal residue" evidence="5">
    <location>
        <position position="1"/>
    </location>
</feature>
<dbReference type="EMBL" id="CAJNIZ010042950">
    <property type="protein sequence ID" value="CAE7644312.1"/>
    <property type="molecule type" value="Genomic_DNA"/>
</dbReference>
<feature type="region of interest" description="Disordered" evidence="3">
    <location>
        <begin position="53"/>
        <end position="157"/>
    </location>
</feature>
<name>A0A812VP88_SYMPI</name>
<keyword evidence="2" id="KW-0143">Chaperone</keyword>
<accession>A0A812VP88</accession>
<dbReference type="PANTHER" id="PTHR43603">
    <property type="entry name" value="COBW DOMAIN-CONTAINING PROTEIN DDB_G0274527"/>
    <property type="match status" value="1"/>
</dbReference>
<dbReference type="InterPro" id="IPR036627">
    <property type="entry name" value="CobW-likC_sf"/>
</dbReference>
<organism evidence="5 6">
    <name type="scientific">Symbiodinium pilosum</name>
    <name type="common">Dinoflagellate</name>
    <dbReference type="NCBI Taxonomy" id="2952"/>
    <lineage>
        <taxon>Eukaryota</taxon>
        <taxon>Sar</taxon>
        <taxon>Alveolata</taxon>
        <taxon>Dinophyceae</taxon>
        <taxon>Suessiales</taxon>
        <taxon>Symbiodiniaceae</taxon>
        <taxon>Symbiodinium</taxon>
    </lineage>
</organism>
<gene>
    <name evidence="5" type="ORF">SPIL2461_LOCUS17102</name>
</gene>
<comment type="caution">
    <text evidence="5">The sequence shown here is derived from an EMBL/GenBank/DDBJ whole genome shotgun (WGS) entry which is preliminary data.</text>
</comment>
<keyword evidence="6" id="KW-1185">Reference proteome</keyword>
<evidence type="ECO:0000259" key="4">
    <source>
        <dbReference type="SMART" id="SM00833"/>
    </source>
</evidence>
<dbReference type="Pfam" id="PF07683">
    <property type="entry name" value="CobW_C"/>
    <property type="match status" value="1"/>
</dbReference>
<dbReference type="InterPro" id="IPR051927">
    <property type="entry name" value="Zn_Chap_cDPG_Synth"/>
</dbReference>
<feature type="domain" description="CobW C-terminal" evidence="4">
    <location>
        <begin position="162"/>
        <end position="304"/>
    </location>
</feature>
<sequence length="340" mass="38464">AADVVVLNKTDLATKEQLDATRAVVKAINKKAAIIETTFGKVTLSEVLEAVSHQEETAHDQHEHAHEEHAHEEHGHAEHGHEGKAEHGDHGHEEAHSHEDCGHAHSHASNCSDPECTDASHGHSHSHSHEDDCSDPNCTDSSHEHGHSHSHSTTTAEERFGITSFTYTARRPLSETRFTQALQKWPIPKHTDLRLLLAGDDNTTNHPMNRVIRSKGFCWLETQPSTRVYWSHAGRDMQLNYSGLWWGAMSKDQVNIMKKMAASEYERALREDWDEEWGDRRQEIVFIGQRLDEAAIREMLDECLLTDAEMLSYKKKQDAAMKDMGLWASEPIYQDAGEIE</sequence>
<reference evidence="5" key="1">
    <citation type="submission" date="2021-02" db="EMBL/GenBank/DDBJ databases">
        <authorList>
            <person name="Dougan E. K."/>
            <person name="Rhodes N."/>
            <person name="Thang M."/>
            <person name="Chan C."/>
        </authorList>
    </citation>
    <scope>NUCLEOTIDE SEQUENCE</scope>
</reference>
<dbReference type="SMART" id="SM00833">
    <property type="entry name" value="CobW_C"/>
    <property type="match status" value="1"/>
</dbReference>
<feature type="compositionally biased region" description="Basic and acidic residues" evidence="3">
    <location>
        <begin position="53"/>
        <end position="103"/>
    </location>
</feature>
<dbReference type="InterPro" id="IPR011629">
    <property type="entry name" value="CobW-like_C"/>
</dbReference>
<evidence type="ECO:0000313" key="5">
    <source>
        <dbReference type="EMBL" id="CAE7644312.1"/>
    </source>
</evidence>
<dbReference type="Proteomes" id="UP000649617">
    <property type="component" value="Unassembled WGS sequence"/>
</dbReference>
<evidence type="ECO:0000256" key="1">
    <source>
        <dbReference type="ARBA" id="ARBA00022741"/>
    </source>
</evidence>
<dbReference type="AlphaFoldDB" id="A0A812VP88"/>
<dbReference type="SUPFAM" id="SSF90002">
    <property type="entry name" value="Hypothetical protein YjiA, C-terminal domain"/>
    <property type="match status" value="1"/>
</dbReference>
<dbReference type="Gene3D" id="3.40.50.300">
    <property type="entry name" value="P-loop containing nucleotide triphosphate hydrolases"/>
    <property type="match status" value="1"/>
</dbReference>
<dbReference type="InterPro" id="IPR027417">
    <property type="entry name" value="P-loop_NTPase"/>
</dbReference>
<evidence type="ECO:0000256" key="3">
    <source>
        <dbReference type="SAM" id="MobiDB-lite"/>
    </source>
</evidence>
<dbReference type="OrthoDB" id="272672at2759"/>
<protein>
    <recommendedName>
        <fullName evidence="4">CobW C-terminal domain-containing protein</fullName>
    </recommendedName>
</protein>
<evidence type="ECO:0000313" key="6">
    <source>
        <dbReference type="Proteomes" id="UP000649617"/>
    </source>
</evidence>
<proteinExistence type="predicted"/>
<dbReference type="Gene3D" id="3.30.1220.10">
    <property type="entry name" value="CobW-like, C-terminal domain"/>
    <property type="match status" value="1"/>
</dbReference>
<dbReference type="PANTHER" id="PTHR43603:SF1">
    <property type="entry name" value="ZINC-REGULATED GTPASE METALLOPROTEIN ACTIVATOR 1"/>
    <property type="match status" value="1"/>
</dbReference>
<dbReference type="GO" id="GO:0000166">
    <property type="term" value="F:nucleotide binding"/>
    <property type="evidence" value="ECO:0007669"/>
    <property type="project" value="UniProtKB-KW"/>
</dbReference>